<protein>
    <submittedName>
        <fullName evidence="2">Uncharacterized protein</fullName>
    </submittedName>
</protein>
<feature type="region of interest" description="Disordered" evidence="1">
    <location>
        <begin position="263"/>
        <end position="402"/>
    </location>
</feature>
<proteinExistence type="predicted"/>
<feature type="compositionally biased region" description="Basic and acidic residues" evidence="1">
    <location>
        <begin position="368"/>
        <end position="378"/>
    </location>
</feature>
<sequence>MYYEQGQLPVSDGGAGARGNYYRPHPQAHPHERIETRQKDNVRERPIPKRRVGLKNNDGLKIVKTKARKRDEGGKFNTIQVKASKGSTSPGRTREVARQEYLYGANNMGIDSRDDAQFLRRRPRHINPLHQRSREYEYPSHNAQANRQNGYNAYDHPEASGIVMNDSNQSRERREIPNRRNDILQDENTLSYNEDHRAPTRWKPRRTRPRDRSPSHEVDNDEQEERNIPRGRTNIYTYKDPSMAREDRSLYHDDNGNYIEEEYISGQEESNVAREEIKKGSEPFAKAKRLPQHLEEQSDKEEDDSSIEEDDHHRVSPRRRRRSRGENHTNPREGRSESRGRRYHDRSRNPRRRRGTSRSRGRSGSPMRRSDSRSHYDDSYSYSDKYCGGKRGHSRRRHGGRRQITPYDAIEVGFDDKPWFEHVNDKFEESCPGINCNSYDDDSDSEIYVGRGARGGRTTIQRPPTCWEQTNVPLVLGCGTMFAFAFL</sequence>
<feature type="compositionally biased region" description="Basic and acidic residues" evidence="1">
    <location>
        <begin position="29"/>
        <end position="47"/>
    </location>
</feature>
<feature type="compositionally biased region" description="Basic and acidic residues" evidence="1">
    <location>
        <begin position="324"/>
        <end position="340"/>
    </location>
</feature>
<feature type="compositionally biased region" description="Basic and acidic residues" evidence="1">
    <location>
        <begin position="169"/>
        <end position="183"/>
    </location>
</feature>
<dbReference type="AlphaFoldDB" id="A0A7S3Q184"/>
<evidence type="ECO:0000313" key="2">
    <source>
        <dbReference type="EMBL" id="CAE0462032.1"/>
    </source>
</evidence>
<organism evidence="2">
    <name type="scientific">Chaetoceros debilis</name>
    <dbReference type="NCBI Taxonomy" id="122233"/>
    <lineage>
        <taxon>Eukaryota</taxon>
        <taxon>Sar</taxon>
        <taxon>Stramenopiles</taxon>
        <taxon>Ochrophyta</taxon>
        <taxon>Bacillariophyta</taxon>
        <taxon>Coscinodiscophyceae</taxon>
        <taxon>Chaetocerotophycidae</taxon>
        <taxon>Chaetocerotales</taxon>
        <taxon>Chaetocerotaceae</taxon>
        <taxon>Chaetoceros</taxon>
    </lineage>
</organism>
<accession>A0A7S3Q184</accession>
<reference evidence="2" key="1">
    <citation type="submission" date="2021-01" db="EMBL/GenBank/DDBJ databases">
        <authorList>
            <person name="Corre E."/>
            <person name="Pelletier E."/>
            <person name="Niang G."/>
            <person name="Scheremetjew M."/>
            <person name="Finn R."/>
            <person name="Kale V."/>
            <person name="Holt S."/>
            <person name="Cochrane G."/>
            <person name="Meng A."/>
            <person name="Brown T."/>
            <person name="Cohen L."/>
        </authorList>
    </citation>
    <scope>NUCLEOTIDE SEQUENCE</scope>
    <source>
        <strain evidence="2">MM31A-1</strain>
    </source>
</reference>
<dbReference type="EMBL" id="HBIO01008971">
    <property type="protein sequence ID" value="CAE0462032.1"/>
    <property type="molecule type" value="Transcribed_RNA"/>
</dbReference>
<feature type="compositionally biased region" description="Basic residues" evidence="1">
    <location>
        <begin position="388"/>
        <end position="401"/>
    </location>
</feature>
<feature type="compositionally biased region" description="Basic residues" evidence="1">
    <location>
        <begin position="199"/>
        <end position="209"/>
    </location>
</feature>
<feature type="compositionally biased region" description="Polar residues" evidence="1">
    <location>
        <begin position="141"/>
        <end position="151"/>
    </location>
</feature>
<name>A0A7S3Q184_9STRA</name>
<feature type="region of interest" description="Disordered" evidence="1">
    <location>
        <begin position="126"/>
        <end position="249"/>
    </location>
</feature>
<feature type="compositionally biased region" description="Acidic residues" evidence="1">
    <location>
        <begin position="298"/>
        <end position="309"/>
    </location>
</feature>
<feature type="compositionally biased region" description="Basic and acidic residues" evidence="1">
    <location>
        <begin position="271"/>
        <end position="281"/>
    </location>
</feature>
<feature type="region of interest" description="Disordered" evidence="1">
    <location>
        <begin position="1"/>
        <end position="57"/>
    </location>
</feature>
<gene>
    <name evidence="2" type="ORF">CDEB00056_LOCUS6873</name>
</gene>
<feature type="compositionally biased region" description="Basic residues" evidence="1">
    <location>
        <begin position="341"/>
        <end position="361"/>
    </location>
</feature>
<evidence type="ECO:0000256" key="1">
    <source>
        <dbReference type="SAM" id="MobiDB-lite"/>
    </source>
</evidence>